<dbReference type="InterPro" id="IPR011032">
    <property type="entry name" value="GroES-like_sf"/>
</dbReference>
<dbReference type="Pfam" id="PF08240">
    <property type="entry name" value="ADH_N"/>
    <property type="match status" value="1"/>
</dbReference>
<evidence type="ECO:0000313" key="8">
    <source>
        <dbReference type="Proteomes" id="UP001165378"/>
    </source>
</evidence>
<dbReference type="SUPFAM" id="SSF50129">
    <property type="entry name" value="GroES-like"/>
    <property type="match status" value="1"/>
</dbReference>
<evidence type="ECO:0000256" key="4">
    <source>
        <dbReference type="ARBA" id="ARBA00022833"/>
    </source>
</evidence>
<dbReference type="SUPFAM" id="SSF51735">
    <property type="entry name" value="NAD(P)-binding Rossmann-fold domains"/>
    <property type="match status" value="1"/>
</dbReference>
<dbReference type="RefSeq" id="WP_235056254.1">
    <property type="nucleotide sequence ID" value="NZ_JAKFHA010000025.1"/>
</dbReference>
<dbReference type="Pfam" id="PF00107">
    <property type="entry name" value="ADH_zinc_N"/>
    <property type="match status" value="1"/>
</dbReference>
<dbReference type="InterPro" id="IPR020843">
    <property type="entry name" value="ER"/>
</dbReference>
<dbReference type="InterPro" id="IPR013149">
    <property type="entry name" value="ADH-like_C"/>
</dbReference>
<dbReference type="SMART" id="SM00829">
    <property type="entry name" value="PKS_ER"/>
    <property type="match status" value="1"/>
</dbReference>
<comment type="caution">
    <text evidence="7">The sequence shown here is derived from an EMBL/GenBank/DDBJ whole genome shotgun (WGS) entry which is preliminary data.</text>
</comment>
<evidence type="ECO:0000256" key="5">
    <source>
        <dbReference type="ARBA" id="ARBA00023002"/>
    </source>
</evidence>
<accession>A0AA41Q4W1</accession>
<name>A0AA41Q4W1_9ACTN</name>
<keyword evidence="3" id="KW-0479">Metal-binding</keyword>
<reference evidence="7" key="1">
    <citation type="submission" date="2022-01" db="EMBL/GenBank/DDBJ databases">
        <title>Genome-Based Taxonomic Classification of the Phylum Actinobacteria.</title>
        <authorList>
            <person name="Gao Y."/>
        </authorList>
    </citation>
    <scope>NUCLEOTIDE SEQUENCE</scope>
    <source>
        <strain evidence="7">KLBMP 8922</strain>
    </source>
</reference>
<dbReference type="InterPro" id="IPR013154">
    <property type="entry name" value="ADH-like_N"/>
</dbReference>
<dbReference type="GO" id="GO:0046872">
    <property type="term" value="F:metal ion binding"/>
    <property type="evidence" value="ECO:0007669"/>
    <property type="project" value="UniProtKB-KW"/>
</dbReference>
<organism evidence="7 8">
    <name type="scientific">Yinghuangia soli</name>
    <dbReference type="NCBI Taxonomy" id="2908204"/>
    <lineage>
        <taxon>Bacteria</taxon>
        <taxon>Bacillati</taxon>
        <taxon>Actinomycetota</taxon>
        <taxon>Actinomycetes</taxon>
        <taxon>Kitasatosporales</taxon>
        <taxon>Streptomycetaceae</taxon>
        <taxon>Yinghuangia</taxon>
    </lineage>
</organism>
<comment type="cofactor">
    <cofactor evidence="1">
        <name>Zn(2+)</name>
        <dbReference type="ChEBI" id="CHEBI:29105"/>
    </cofactor>
</comment>
<dbReference type="GO" id="GO:0016491">
    <property type="term" value="F:oxidoreductase activity"/>
    <property type="evidence" value="ECO:0007669"/>
    <property type="project" value="UniProtKB-KW"/>
</dbReference>
<comment type="similarity">
    <text evidence="2">Belongs to the zinc-containing alcohol dehydrogenase family.</text>
</comment>
<keyword evidence="4" id="KW-0862">Zinc</keyword>
<keyword evidence="8" id="KW-1185">Reference proteome</keyword>
<dbReference type="InterPro" id="IPR036291">
    <property type="entry name" value="NAD(P)-bd_dom_sf"/>
</dbReference>
<gene>
    <name evidence="7" type="ORF">LZ495_30915</name>
</gene>
<evidence type="ECO:0000256" key="2">
    <source>
        <dbReference type="ARBA" id="ARBA00008072"/>
    </source>
</evidence>
<keyword evidence="5" id="KW-0560">Oxidoreductase</keyword>
<dbReference type="Gene3D" id="3.40.50.720">
    <property type="entry name" value="NAD(P)-binding Rossmann-like Domain"/>
    <property type="match status" value="1"/>
</dbReference>
<protein>
    <submittedName>
        <fullName evidence="7">Alcohol dehydrogenase catalytic domain-containing protein</fullName>
    </submittedName>
</protein>
<dbReference type="AlphaFoldDB" id="A0AA41Q4W1"/>
<evidence type="ECO:0000256" key="1">
    <source>
        <dbReference type="ARBA" id="ARBA00001947"/>
    </source>
</evidence>
<dbReference type="PANTHER" id="PTHR43161">
    <property type="entry name" value="SORBITOL DEHYDROGENASE"/>
    <property type="match status" value="1"/>
</dbReference>
<dbReference type="Proteomes" id="UP001165378">
    <property type="component" value="Unassembled WGS sequence"/>
</dbReference>
<dbReference type="EMBL" id="JAKFHA010000025">
    <property type="protein sequence ID" value="MCF2531604.1"/>
    <property type="molecule type" value="Genomic_DNA"/>
</dbReference>
<dbReference type="PANTHER" id="PTHR43161:SF23">
    <property type="entry name" value="(R,R)-BUTANEDIOL DEHYDROGENASE-RELATED"/>
    <property type="match status" value="1"/>
</dbReference>
<evidence type="ECO:0000256" key="3">
    <source>
        <dbReference type="ARBA" id="ARBA00022723"/>
    </source>
</evidence>
<dbReference type="Gene3D" id="3.90.180.10">
    <property type="entry name" value="Medium-chain alcohol dehydrogenases, catalytic domain"/>
    <property type="match status" value="1"/>
</dbReference>
<evidence type="ECO:0000259" key="6">
    <source>
        <dbReference type="SMART" id="SM00829"/>
    </source>
</evidence>
<sequence length="348" mass="35971">MRAAVLYAARDLRIEEVPDPVPGPGEVLVRPRFTGLCGSDLHFWEGGLRHVVKDPIILGHEFSAEVVEVGPGVGNPAIRPGALAAVEPMWTCGQCAPCRRGTYNLCRNLTWHGLSVKGGGMSGLTVVRADMVHILPESLTAEQGALVEPVSVAHHCVTKAQVEPGGSALVLGAGPIGIASYLDLRARGVERIFVSEPSADRRAAIAHLAGLTGGGADLILDPGAVDVVAAVRELTDGDGVDAAIDAAGVEPAFHAGLSATRPGGRMVTVAVYMKPVTFHPLAAFLGGVDIVASCAYCNDFPAVIDGFVNGSYPLDGWVRPIPMDGAAAGFTALEAGTELKLLVDVQGS</sequence>
<evidence type="ECO:0000313" key="7">
    <source>
        <dbReference type="EMBL" id="MCF2531604.1"/>
    </source>
</evidence>
<feature type="domain" description="Enoyl reductase (ER)" evidence="6">
    <location>
        <begin position="8"/>
        <end position="343"/>
    </location>
</feature>
<proteinExistence type="inferred from homology"/>